<dbReference type="Proteomes" id="UP000694891">
    <property type="component" value="Unplaced"/>
</dbReference>
<reference evidence="4" key="1">
    <citation type="submission" date="2025-08" db="UniProtKB">
        <authorList>
            <consortium name="RefSeq"/>
        </authorList>
    </citation>
    <scope>IDENTIFICATION</scope>
</reference>
<keyword evidence="2" id="KW-0812">Transmembrane</keyword>
<evidence type="ECO:0000313" key="3">
    <source>
        <dbReference type="Proteomes" id="UP000694891"/>
    </source>
</evidence>
<feature type="region of interest" description="Disordered" evidence="1">
    <location>
        <begin position="194"/>
        <end position="215"/>
    </location>
</feature>
<organism evidence="3 4">
    <name type="scientific">Stegastes partitus</name>
    <name type="common">bicolor damselfish</name>
    <dbReference type="NCBI Taxonomy" id="144197"/>
    <lineage>
        <taxon>Eukaryota</taxon>
        <taxon>Metazoa</taxon>
        <taxon>Chordata</taxon>
        <taxon>Craniata</taxon>
        <taxon>Vertebrata</taxon>
        <taxon>Euteleostomi</taxon>
        <taxon>Actinopterygii</taxon>
        <taxon>Neopterygii</taxon>
        <taxon>Teleostei</taxon>
        <taxon>Neoteleostei</taxon>
        <taxon>Acanthomorphata</taxon>
        <taxon>Ovalentaria</taxon>
        <taxon>Pomacentridae</taxon>
        <taxon>Stegastes</taxon>
    </lineage>
</organism>
<dbReference type="Gene3D" id="2.60.40.10">
    <property type="entry name" value="Immunoglobulins"/>
    <property type="match status" value="1"/>
</dbReference>
<dbReference type="RefSeq" id="XP_008297333.1">
    <property type="nucleotide sequence ID" value="XM_008299111.1"/>
</dbReference>
<proteinExistence type="predicted"/>
<protein>
    <submittedName>
        <fullName evidence="4">Uncharacterized protein LOC103370161</fullName>
    </submittedName>
</protein>
<keyword evidence="3" id="KW-1185">Reference proteome</keyword>
<sequence>MNCGSAVLTRSHSESSECPVWSVNSDCVEAGWRLRECSTLSMSSSIVELVCSDLLVQPIITVSTVDRVSKAQQQGFRVSWRSSFALSCSIQPQYRGGSFQLTFTSSSTTINHTQPAVNHSARFLFPAADHTHQGSYSCVYHVHVFSHNFSSESRRLSLAVSDPTVFFIRLLLLLLSLLLFTSLIWFSHKTARESASAGGRGGGAARRLQSRRRSRTLQVELQPTAMSTAGDVLEEPLSRSARNVRKL</sequence>
<evidence type="ECO:0000256" key="1">
    <source>
        <dbReference type="SAM" id="MobiDB-lite"/>
    </source>
</evidence>
<dbReference type="AlphaFoldDB" id="A0A9Y4NHF8"/>
<accession>A0A9Y4NHF8</accession>
<dbReference type="InterPro" id="IPR036179">
    <property type="entry name" value="Ig-like_dom_sf"/>
</dbReference>
<dbReference type="GeneID" id="103370161"/>
<evidence type="ECO:0000313" key="4">
    <source>
        <dbReference type="RefSeq" id="XP_008297333.1"/>
    </source>
</evidence>
<keyword evidence="2" id="KW-0472">Membrane</keyword>
<dbReference type="SUPFAM" id="SSF48726">
    <property type="entry name" value="Immunoglobulin"/>
    <property type="match status" value="1"/>
</dbReference>
<keyword evidence="2" id="KW-1133">Transmembrane helix</keyword>
<gene>
    <name evidence="4" type="primary">LOC103370161</name>
</gene>
<feature type="transmembrane region" description="Helical" evidence="2">
    <location>
        <begin position="166"/>
        <end position="186"/>
    </location>
</feature>
<evidence type="ECO:0000256" key="2">
    <source>
        <dbReference type="SAM" id="Phobius"/>
    </source>
</evidence>
<dbReference type="InterPro" id="IPR013783">
    <property type="entry name" value="Ig-like_fold"/>
</dbReference>
<name>A0A9Y4NHF8_9TELE</name>